<protein>
    <recommendedName>
        <fullName evidence="3">Lipocalin-like domain-containing protein</fullName>
    </recommendedName>
</protein>
<sequence length="143" mass="16878">MKNSLLLSIFILISFPILAQIELEDKLIGTWKVLEVRYISEGFDDLDEKETEEVKAALEAFEGSQFHFDIDNSFHFDIEYPDLNNQELKWELNKLKNRIIIESAIDLKNGIYLEIEYLEKGEDLFFNILDTPIIMRLRKHPNN</sequence>
<evidence type="ECO:0000313" key="2">
    <source>
        <dbReference type="Proteomes" id="UP000249873"/>
    </source>
</evidence>
<name>A0A2Z4G6X7_9BACT</name>
<dbReference type="RefSeq" id="WP_111370018.1">
    <property type="nucleotide sequence ID" value="NZ_CP029480.1"/>
</dbReference>
<dbReference type="Proteomes" id="UP000249873">
    <property type="component" value="Chromosome"/>
</dbReference>
<keyword evidence="2" id="KW-1185">Reference proteome</keyword>
<proteinExistence type="predicted"/>
<gene>
    <name evidence="1" type="ORF">DJ013_01475</name>
</gene>
<dbReference type="AlphaFoldDB" id="A0A2Z4G6X7"/>
<organism evidence="1 2">
    <name type="scientific">Arcticibacterium luteifluviistationis</name>
    <dbReference type="NCBI Taxonomy" id="1784714"/>
    <lineage>
        <taxon>Bacteria</taxon>
        <taxon>Pseudomonadati</taxon>
        <taxon>Bacteroidota</taxon>
        <taxon>Cytophagia</taxon>
        <taxon>Cytophagales</taxon>
        <taxon>Leadbetterellaceae</taxon>
        <taxon>Arcticibacterium</taxon>
    </lineage>
</organism>
<dbReference type="KEGG" id="als:DJ013_01475"/>
<evidence type="ECO:0000313" key="1">
    <source>
        <dbReference type="EMBL" id="AWV96916.1"/>
    </source>
</evidence>
<accession>A0A2Z4G6X7</accession>
<evidence type="ECO:0008006" key="3">
    <source>
        <dbReference type="Google" id="ProtNLM"/>
    </source>
</evidence>
<reference evidence="1 2" key="1">
    <citation type="submission" date="2018-05" db="EMBL/GenBank/DDBJ databases">
        <title>Complete genome sequence of Arcticibacterium luteifluviistationis SM1504T, a cytophagaceae bacterium isolated from Arctic surface seawater.</title>
        <authorList>
            <person name="Li Y."/>
            <person name="Qin Q.-L."/>
        </authorList>
    </citation>
    <scope>NUCLEOTIDE SEQUENCE [LARGE SCALE GENOMIC DNA]</scope>
    <source>
        <strain evidence="1 2">SM1504</strain>
    </source>
</reference>
<dbReference type="EMBL" id="CP029480">
    <property type="protein sequence ID" value="AWV96916.1"/>
    <property type="molecule type" value="Genomic_DNA"/>
</dbReference>